<name>A0A1M5I558_9ACTN</name>
<reference evidence="1 2" key="1">
    <citation type="submission" date="2016-11" db="EMBL/GenBank/DDBJ databases">
        <authorList>
            <person name="Jaros S."/>
            <person name="Januszkiewicz K."/>
            <person name="Wedrychowicz H."/>
        </authorList>
    </citation>
    <scope>NUCLEOTIDE SEQUENCE [LARGE SCALE GENOMIC DNA]</scope>
    <source>
        <strain evidence="1 2">DSM 45408</strain>
    </source>
</reference>
<proteinExistence type="predicted"/>
<dbReference type="STRING" id="1070870.SAMN05444351_1901"/>
<evidence type="ECO:0000313" key="2">
    <source>
        <dbReference type="Proteomes" id="UP000184471"/>
    </source>
</evidence>
<gene>
    <name evidence="1" type="ORF">SAMN05444351_1901</name>
</gene>
<sequence>MRHWPGDGAGAIYRRCVGWLSGGKGRVKPDQITRLDEYQGEAQVVVAATQLGTEYSQSQARRIVDEWAEFFSSGPSPIRALRFVSRTPRRLFEALRGQTQLEALAVKWGDFADLTPVAGMAHLRKLQLSGASSVGNLQPLAGLHRVEDLLIEGLRRVRDLSPIGDMRGVRDLELGGDWMTPRIVHVESFSFLRQMPQLRSLLLHSIAADDLDYGPVLELPNLTSVRVMEVRGMRPSIDVLKARTPWTE</sequence>
<dbReference type="SUPFAM" id="SSF52058">
    <property type="entry name" value="L domain-like"/>
    <property type="match status" value="1"/>
</dbReference>
<evidence type="ECO:0000313" key="1">
    <source>
        <dbReference type="EMBL" id="SHG23405.1"/>
    </source>
</evidence>
<dbReference type="Gene3D" id="3.80.10.10">
    <property type="entry name" value="Ribonuclease Inhibitor"/>
    <property type="match status" value="1"/>
</dbReference>
<dbReference type="AlphaFoldDB" id="A0A1M5I558"/>
<dbReference type="InterPro" id="IPR032675">
    <property type="entry name" value="LRR_dom_sf"/>
</dbReference>
<protein>
    <recommendedName>
        <fullName evidence="3">Leucine Rich repeat-containing protein</fullName>
    </recommendedName>
</protein>
<organism evidence="1 2">
    <name type="scientific">Geodermatophilus nigrescens</name>
    <dbReference type="NCBI Taxonomy" id="1070870"/>
    <lineage>
        <taxon>Bacteria</taxon>
        <taxon>Bacillati</taxon>
        <taxon>Actinomycetota</taxon>
        <taxon>Actinomycetes</taxon>
        <taxon>Geodermatophilales</taxon>
        <taxon>Geodermatophilaceae</taxon>
        <taxon>Geodermatophilus</taxon>
    </lineage>
</organism>
<accession>A0A1M5I558</accession>
<dbReference type="Proteomes" id="UP000184471">
    <property type="component" value="Unassembled WGS sequence"/>
</dbReference>
<keyword evidence="2" id="KW-1185">Reference proteome</keyword>
<evidence type="ECO:0008006" key="3">
    <source>
        <dbReference type="Google" id="ProtNLM"/>
    </source>
</evidence>
<dbReference type="EMBL" id="FQVX01000002">
    <property type="protein sequence ID" value="SHG23405.1"/>
    <property type="molecule type" value="Genomic_DNA"/>
</dbReference>